<comment type="caution">
    <text evidence="1">The sequence shown here is derived from an EMBL/GenBank/DDBJ whole genome shotgun (WGS) entry which is preliminary data.</text>
</comment>
<accession>A0A812JGC0</accession>
<name>A0A812JGC0_SYMPI</name>
<proteinExistence type="predicted"/>
<evidence type="ECO:0000313" key="2">
    <source>
        <dbReference type="Proteomes" id="UP000649617"/>
    </source>
</evidence>
<dbReference type="EMBL" id="CAJNIZ010002246">
    <property type="protein sequence ID" value="CAE7208426.1"/>
    <property type="molecule type" value="Genomic_DNA"/>
</dbReference>
<sequence length="289" mass="31606">VPEARKDGCELLRVAFANDGSSTEVRSKIAELAVTEWSAVDLVEEDISDTAERRLPEFTTATQAEKFKEQEKSVSSLREWIYAKKELKSSWKTSSLLDPAGLLPDKLWPILGASGHSSPPAFRADHYADQCFVLACGSSALFARCFLDLSGTQVCIMLMELARVTSAQEGGRKDDLAVALVDLPRTAQALKQPVPFIDKPASLFVPDLRSNFLRLLTGVMDAVHGSGGDWKAEKLRSDPLEDHDSRLHADFALLESTARFSGCGLAVVLLLGRRLVVAWLLQPCSCFGL</sequence>
<dbReference type="AlphaFoldDB" id="A0A812JGC0"/>
<organism evidence="1 2">
    <name type="scientific">Symbiodinium pilosum</name>
    <name type="common">Dinoflagellate</name>
    <dbReference type="NCBI Taxonomy" id="2952"/>
    <lineage>
        <taxon>Eukaryota</taxon>
        <taxon>Sar</taxon>
        <taxon>Alveolata</taxon>
        <taxon>Dinophyceae</taxon>
        <taxon>Suessiales</taxon>
        <taxon>Symbiodiniaceae</taxon>
        <taxon>Symbiodinium</taxon>
    </lineage>
</organism>
<dbReference type="Proteomes" id="UP000649617">
    <property type="component" value="Unassembled WGS sequence"/>
</dbReference>
<feature type="non-terminal residue" evidence="1">
    <location>
        <position position="1"/>
    </location>
</feature>
<gene>
    <name evidence="1" type="ORF">SPIL2461_LOCUS2134</name>
</gene>
<evidence type="ECO:0000313" key="1">
    <source>
        <dbReference type="EMBL" id="CAE7208426.1"/>
    </source>
</evidence>
<reference evidence="1" key="1">
    <citation type="submission" date="2021-02" db="EMBL/GenBank/DDBJ databases">
        <authorList>
            <person name="Dougan E. K."/>
            <person name="Rhodes N."/>
            <person name="Thang M."/>
            <person name="Chan C."/>
        </authorList>
    </citation>
    <scope>NUCLEOTIDE SEQUENCE</scope>
</reference>
<keyword evidence="2" id="KW-1185">Reference proteome</keyword>
<protein>
    <submittedName>
        <fullName evidence="1">Uncharacterized protein</fullName>
    </submittedName>
</protein>